<gene>
    <name evidence="1" type="ORF">LJD69_07415</name>
</gene>
<evidence type="ECO:0000313" key="1">
    <source>
        <dbReference type="EMBL" id="MCB8610421.1"/>
    </source>
</evidence>
<evidence type="ECO:0008006" key="3">
    <source>
        <dbReference type="Google" id="ProtNLM"/>
    </source>
</evidence>
<dbReference type="AlphaFoldDB" id="A0AAW4VQL2"/>
<dbReference type="Proteomes" id="UP001198439">
    <property type="component" value="Unassembled WGS sequence"/>
</dbReference>
<dbReference type="EMBL" id="JAJDKZ010000017">
    <property type="protein sequence ID" value="MCB8610421.1"/>
    <property type="molecule type" value="Genomic_DNA"/>
</dbReference>
<evidence type="ECO:0000313" key="2">
    <source>
        <dbReference type="Proteomes" id="UP001198439"/>
    </source>
</evidence>
<name>A0AAW4VQL2_9FIRM</name>
<protein>
    <recommendedName>
        <fullName evidence="3">DNA-binding protein</fullName>
    </recommendedName>
</protein>
<reference evidence="1" key="1">
    <citation type="submission" date="2021-10" db="EMBL/GenBank/DDBJ databases">
        <title>Collection of gut derived symbiotic bacterial strains cultured from healthy donors.</title>
        <authorList>
            <person name="Lin H."/>
            <person name="Littmann E."/>
            <person name="Kohout C."/>
            <person name="Pamer E.G."/>
        </authorList>
    </citation>
    <scope>NUCLEOTIDE SEQUENCE</scope>
    <source>
        <strain evidence="1">DFI.4.48</strain>
    </source>
</reference>
<dbReference type="RefSeq" id="WP_227279628.1">
    <property type="nucleotide sequence ID" value="NZ_JAJDKR010000016.1"/>
</dbReference>
<proteinExistence type="predicted"/>
<accession>A0AAW4VQL2</accession>
<organism evidence="1 2">
    <name type="scientific">Faecalibacillus faecis</name>
    <dbReference type="NCBI Taxonomy" id="1982628"/>
    <lineage>
        <taxon>Bacteria</taxon>
        <taxon>Bacillati</taxon>
        <taxon>Bacillota</taxon>
        <taxon>Erysipelotrichia</taxon>
        <taxon>Erysipelotrichales</taxon>
        <taxon>Coprobacillaceae</taxon>
        <taxon>Faecalibacillus</taxon>
    </lineage>
</organism>
<comment type="caution">
    <text evidence="1">The sequence shown here is derived from an EMBL/GenBank/DDBJ whole genome shotgun (WGS) entry which is preliminary data.</text>
</comment>
<sequence length="111" mass="12717">MEIKDNENISIEECMKRMHKSREFILNAIQQNVLPGAVVVNESGRRTPHIPRKAFEEYMTTYRQNPTDALVTALFNFIGESFPNSKKDLAEALINALEKEKADVKNHISKI</sequence>